<dbReference type="PANTHER" id="PTHR42852">
    <property type="entry name" value="THIOL:DISULFIDE INTERCHANGE PROTEIN DSBE"/>
    <property type="match status" value="1"/>
</dbReference>
<dbReference type="InterPro" id="IPR050553">
    <property type="entry name" value="Thioredoxin_ResA/DsbE_sf"/>
</dbReference>
<dbReference type="PROSITE" id="PS51352">
    <property type="entry name" value="THIOREDOXIN_2"/>
    <property type="match status" value="1"/>
</dbReference>
<dbReference type="OrthoDB" id="9809746at2"/>
<dbReference type="CDD" id="cd02970">
    <property type="entry name" value="PRX_like2"/>
    <property type="match status" value="1"/>
</dbReference>
<dbReference type="Proteomes" id="UP000253951">
    <property type="component" value="Chromosome"/>
</dbReference>
<dbReference type="Pfam" id="PF00578">
    <property type="entry name" value="AhpC-TSA"/>
    <property type="match status" value="1"/>
</dbReference>
<dbReference type="InterPro" id="IPR013766">
    <property type="entry name" value="Thioredoxin_domain"/>
</dbReference>
<evidence type="ECO:0000313" key="3">
    <source>
        <dbReference type="Proteomes" id="UP000253951"/>
    </source>
</evidence>
<accession>A0A345H9W5</accession>
<reference evidence="2 3" key="1">
    <citation type="submission" date="2018-07" db="EMBL/GenBank/DDBJ databases">
        <title>Complete genome sequence of Flavobacterium arcticum type strain SM1502T.</title>
        <authorList>
            <person name="Li Y."/>
            <person name="Li D.-D."/>
        </authorList>
    </citation>
    <scope>NUCLEOTIDE SEQUENCE [LARGE SCALE GENOMIC DNA]</scope>
    <source>
        <strain evidence="2 3">SM1502</strain>
    </source>
</reference>
<proteinExistence type="predicted"/>
<dbReference type="EMBL" id="CP031188">
    <property type="protein sequence ID" value="AXG73375.1"/>
    <property type="molecule type" value="Genomic_DNA"/>
</dbReference>
<dbReference type="InterPro" id="IPR000866">
    <property type="entry name" value="AhpC/TSA"/>
</dbReference>
<dbReference type="SUPFAM" id="SSF52833">
    <property type="entry name" value="Thioredoxin-like"/>
    <property type="match status" value="1"/>
</dbReference>
<dbReference type="KEGG" id="fat:DVK85_03660"/>
<dbReference type="RefSeq" id="WP_114677136.1">
    <property type="nucleotide sequence ID" value="NZ_CP031188.1"/>
</dbReference>
<dbReference type="InterPro" id="IPR036249">
    <property type="entry name" value="Thioredoxin-like_sf"/>
</dbReference>
<evidence type="ECO:0000313" key="2">
    <source>
        <dbReference type="EMBL" id="AXG73375.1"/>
    </source>
</evidence>
<dbReference type="PANTHER" id="PTHR42852:SF17">
    <property type="entry name" value="THIOREDOXIN-LIKE PROTEIN HI_1115"/>
    <property type="match status" value="1"/>
</dbReference>
<feature type="domain" description="Thioredoxin" evidence="1">
    <location>
        <begin position="60"/>
        <end position="233"/>
    </location>
</feature>
<protein>
    <submittedName>
        <fullName evidence="2">AhpC/TSA family protein</fullName>
    </submittedName>
</protein>
<organism evidence="2 3">
    <name type="scientific">Flavobacterium arcticum</name>
    <dbReference type="NCBI Taxonomy" id="1784713"/>
    <lineage>
        <taxon>Bacteria</taxon>
        <taxon>Pseudomonadati</taxon>
        <taxon>Bacteroidota</taxon>
        <taxon>Flavobacteriia</taxon>
        <taxon>Flavobacteriales</taxon>
        <taxon>Flavobacteriaceae</taxon>
        <taxon>Flavobacterium</taxon>
    </lineage>
</organism>
<dbReference type="AlphaFoldDB" id="A0A345H9W5"/>
<evidence type="ECO:0000259" key="1">
    <source>
        <dbReference type="PROSITE" id="PS51352"/>
    </source>
</evidence>
<keyword evidence="3" id="KW-1185">Reference proteome</keyword>
<dbReference type="PROSITE" id="PS51257">
    <property type="entry name" value="PROKAR_LIPOPROTEIN"/>
    <property type="match status" value="1"/>
</dbReference>
<dbReference type="GO" id="GO:0016491">
    <property type="term" value="F:oxidoreductase activity"/>
    <property type="evidence" value="ECO:0007669"/>
    <property type="project" value="InterPro"/>
</dbReference>
<dbReference type="Gene3D" id="3.40.30.10">
    <property type="entry name" value="Glutaredoxin"/>
    <property type="match status" value="1"/>
</dbReference>
<name>A0A345H9W5_9FLAO</name>
<dbReference type="GO" id="GO:0016209">
    <property type="term" value="F:antioxidant activity"/>
    <property type="evidence" value="ECO:0007669"/>
    <property type="project" value="InterPro"/>
</dbReference>
<gene>
    <name evidence="2" type="ORF">DVK85_03660</name>
</gene>
<sequence>MKRAVFAFAIVAALFTSCKTEKEKTTEEETVVTEEEMAMTDEKPDYAGFGMDEADLPEGLNVGDTAPNITMTTDDNKKMKLADLYAEQPVVVIFYRAYWCPACEKHLSEFAEKAKDIEAKGVKLVAITPETYDNVDKTKKGTGANFTIISDTDGEIMKAFDVDYKVTESYQAMIGDKLNASVAETNATGKAVLPVPATYIIDTNGKIVYRQFNPDYKQRASVQEILDNVPASN</sequence>